<feature type="transmembrane region" description="Helical" evidence="6">
    <location>
        <begin position="142"/>
        <end position="159"/>
    </location>
</feature>
<dbReference type="InterPro" id="IPR006634">
    <property type="entry name" value="TLC-dom"/>
</dbReference>
<evidence type="ECO:0000259" key="7">
    <source>
        <dbReference type="PROSITE" id="PS50922"/>
    </source>
</evidence>
<dbReference type="KEGG" id="ehx:EMIHUDRAFT_434359"/>
<dbReference type="AlphaFoldDB" id="A0A0D3K5L7"/>
<accession>A0A0D3K5L7</accession>
<dbReference type="GeneID" id="17268994"/>
<dbReference type="Pfam" id="PF03798">
    <property type="entry name" value="TRAM_LAG1_CLN8"/>
    <property type="match status" value="1"/>
</dbReference>
<evidence type="ECO:0000256" key="6">
    <source>
        <dbReference type="SAM" id="Phobius"/>
    </source>
</evidence>
<organism evidence="8 9">
    <name type="scientific">Emiliania huxleyi (strain CCMP1516)</name>
    <dbReference type="NCBI Taxonomy" id="280463"/>
    <lineage>
        <taxon>Eukaryota</taxon>
        <taxon>Haptista</taxon>
        <taxon>Haptophyta</taxon>
        <taxon>Prymnesiophyceae</taxon>
        <taxon>Isochrysidales</taxon>
        <taxon>Noelaerhabdaceae</taxon>
        <taxon>Emiliania</taxon>
    </lineage>
</organism>
<dbReference type="EnsemblProtists" id="EOD23449">
    <property type="protein sequence ID" value="EOD23449"/>
    <property type="gene ID" value="EMIHUDRAFT_444105"/>
</dbReference>
<keyword evidence="3 6" id="KW-1133">Transmembrane helix</keyword>
<dbReference type="RefSeq" id="XP_005783481.1">
    <property type="nucleotide sequence ID" value="XM_005783424.1"/>
</dbReference>
<dbReference type="GO" id="GO:0005783">
    <property type="term" value="C:endoplasmic reticulum"/>
    <property type="evidence" value="ECO:0007669"/>
    <property type="project" value="TreeGrafter"/>
</dbReference>
<sequence length="281" mass="30010">MAVPGYEVAGFVETIMQMVPIAVASAIGMGACLVATRALFPTVAKESHDALAPSRRFFVSQCVVSGLHALVSGPAGTAVLQQLLFSDPPAYAACPAQPNLATVAAPPLAVWTCGFTCGYFVYDSIVMLVYPEFTRAELGNPALMYGHHLISLLVWPYCIASGRAVVFVSFFLFTELTNIGQALFLVLNKGKMLPSLETPVGLVWALSFLGCRIVTIPWLLKAFAEAVVTSDCGMAPFDRALGALTVPLPILLNVYWFALIARKAMRIVAGSKPPPKEAKAE</sequence>
<keyword evidence="2 5" id="KW-0812">Transmembrane</keyword>
<dbReference type="InterPro" id="IPR050846">
    <property type="entry name" value="TLCD"/>
</dbReference>
<dbReference type="HOGENOM" id="CLU_1153056_0_0_1"/>
<proteinExistence type="predicted"/>
<dbReference type="PROSITE" id="PS50922">
    <property type="entry name" value="TLC"/>
    <property type="match status" value="1"/>
</dbReference>
<evidence type="ECO:0000256" key="3">
    <source>
        <dbReference type="ARBA" id="ARBA00022989"/>
    </source>
</evidence>
<evidence type="ECO:0000256" key="4">
    <source>
        <dbReference type="ARBA" id="ARBA00023136"/>
    </source>
</evidence>
<keyword evidence="4 5" id="KW-0472">Membrane</keyword>
<reference evidence="9" key="1">
    <citation type="journal article" date="2013" name="Nature">
        <title>Pan genome of the phytoplankton Emiliania underpins its global distribution.</title>
        <authorList>
            <person name="Read B.A."/>
            <person name="Kegel J."/>
            <person name="Klute M.J."/>
            <person name="Kuo A."/>
            <person name="Lefebvre S.C."/>
            <person name="Maumus F."/>
            <person name="Mayer C."/>
            <person name="Miller J."/>
            <person name="Monier A."/>
            <person name="Salamov A."/>
            <person name="Young J."/>
            <person name="Aguilar M."/>
            <person name="Claverie J.M."/>
            <person name="Frickenhaus S."/>
            <person name="Gonzalez K."/>
            <person name="Herman E.K."/>
            <person name="Lin Y.C."/>
            <person name="Napier J."/>
            <person name="Ogata H."/>
            <person name="Sarno A.F."/>
            <person name="Shmutz J."/>
            <person name="Schroeder D."/>
            <person name="de Vargas C."/>
            <person name="Verret F."/>
            <person name="von Dassow P."/>
            <person name="Valentin K."/>
            <person name="Van de Peer Y."/>
            <person name="Wheeler G."/>
            <person name="Dacks J.B."/>
            <person name="Delwiche C.F."/>
            <person name="Dyhrman S.T."/>
            <person name="Glockner G."/>
            <person name="John U."/>
            <person name="Richards T."/>
            <person name="Worden A.Z."/>
            <person name="Zhang X."/>
            <person name="Grigoriev I.V."/>
            <person name="Allen A.E."/>
            <person name="Bidle K."/>
            <person name="Borodovsky M."/>
            <person name="Bowler C."/>
            <person name="Brownlee C."/>
            <person name="Cock J.M."/>
            <person name="Elias M."/>
            <person name="Gladyshev V.N."/>
            <person name="Groth M."/>
            <person name="Guda C."/>
            <person name="Hadaegh A."/>
            <person name="Iglesias-Rodriguez M.D."/>
            <person name="Jenkins J."/>
            <person name="Jones B.M."/>
            <person name="Lawson T."/>
            <person name="Leese F."/>
            <person name="Lindquist E."/>
            <person name="Lobanov A."/>
            <person name="Lomsadze A."/>
            <person name="Malik S.B."/>
            <person name="Marsh M.E."/>
            <person name="Mackinder L."/>
            <person name="Mock T."/>
            <person name="Mueller-Roeber B."/>
            <person name="Pagarete A."/>
            <person name="Parker M."/>
            <person name="Probert I."/>
            <person name="Quesneville H."/>
            <person name="Raines C."/>
            <person name="Rensing S.A."/>
            <person name="Riano-Pachon D.M."/>
            <person name="Richier S."/>
            <person name="Rokitta S."/>
            <person name="Shiraiwa Y."/>
            <person name="Soanes D.M."/>
            <person name="van der Giezen M."/>
            <person name="Wahlund T.M."/>
            <person name="Williams B."/>
            <person name="Wilson W."/>
            <person name="Wolfe G."/>
            <person name="Wurch L.L."/>
        </authorList>
    </citation>
    <scope>NUCLEOTIDE SEQUENCE</scope>
</reference>
<protein>
    <recommendedName>
        <fullName evidence="7">TLC domain-containing protein</fullName>
    </recommendedName>
</protein>
<feature type="domain" description="TLC" evidence="7">
    <location>
        <begin position="54"/>
        <end position="269"/>
    </location>
</feature>
<feature type="transmembrane region" description="Helical" evidence="6">
    <location>
        <begin position="57"/>
        <end position="80"/>
    </location>
</feature>
<evidence type="ECO:0000256" key="2">
    <source>
        <dbReference type="ARBA" id="ARBA00022692"/>
    </source>
</evidence>
<comment type="subcellular location">
    <subcellularLocation>
        <location evidence="1">Membrane</location>
        <topology evidence="1">Multi-pass membrane protein</topology>
    </subcellularLocation>
</comment>
<feature type="transmembrane region" description="Helical" evidence="6">
    <location>
        <begin position="199"/>
        <end position="220"/>
    </location>
</feature>
<feature type="transmembrane region" description="Helical" evidence="6">
    <location>
        <begin position="165"/>
        <end position="187"/>
    </location>
</feature>
<dbReference type="KEGG" id="ehx:EMIHUDRAFT_444105"/>
<keyword evidence="9" id="KW-1185">Reference proteome</keyword>
<dbReference type="GeneID" id="17276325"/>
<reference evidence="8" key="2">
    <citation type="submission" date="2024-10" db="UniProtKB">
        <authorList>
            <consortium name="EnsemblProtists"/>
        </authorList>
    </citation>
    <scope>IDENTIFICATION</scope>
</reference>
<dbReference type="RefSeq" id="XP_005775878.1">
    <property type="nucleotide sequence ID" value="XM_005775821.1"/>
</dbReference>
<dbReference type="EnsemblProtists" id="EOD31052">
    <property type="protein sequence ID" value="EOD31052"/>
    <property type="gene ID" value="EMIHUDRAFT_434359"/>
</dbReference>
<evidence type="ECO:0000313" key="8">
    <source>
        <dbReference type="EnsemblProtists" id="EOD31052"/>
    </source>
</evidence>
<evidence type="ECO:0000256" key="1">
    <source>
        <dbReference type="ARBA" id="ARBA00004141"/>
    </source>
</evidence>
<dbReference type="eggNOG" id="ENOG502ST3G">
    <property type="taxonomic scope" value="Eukaryota"/>
</dbReference>
<evidence type="ECO:0000313" key="9">
    <source>
        <dbReference type="Proteomes" id="UP000013827"/>
    </source>
</evidence>
<name>A0A0D3K5L7_EMIH1</name>
<feature type="transmembrane region" description="Helical" evidence="6">
    <location>
        <begin position="15"/>
        <end position="36"/>
    </location>
</feature>
<dbReference type="GO" id="GO:0016020">
    <property type="term" value="C:membrane"/>
    <property type="evidence" value="ECO:0007669"/>
    <property type="project" value="UniProtKB-SubCell"/>
</dbReference>
<dbReference type="Proteomes" id="UP000013827">
    <property type="component" value="Unassembled WGS sequence"/>
</dbReference>
<feature type="transmembrane region" description="Helical" evidence="6">
    <location>
        <begin position="108"/>
        <end position="130"/>
    </location>
</feature>
<dbReference type="GO" id="GO:0055088">
    <property type="term" value="P:lipid homeostasis"/>
    <property type="evidence" value="ECO:0007669"/>
    <property type="project" value="TreeGrafter"/>
</dbReference>
<dbReference type="PANTHER" id="PTHR13439">
    <property type="entry name" value="CT120 PROTEIN"/>
    <property type="match status" value="1"/>
</dbReference>
<dbReference type="PANTHER" id="PTHR13439:SF66">
    <property type="entry name" value="BCDNA.GH12326"/>
    <property type="match status" value="1"/>
</dbReference>
<dbReference type="PaxDb" id="2903-EOD23449"/>
<feature type="transmembrane region" description="Helical" evidence="6">
    <location>
        <begin position="240"/>
        <end position="261"/>
    </location>
</feature>
<dbReference type="SMART" id="SM00724">
    <property type="entry name" value="TLC"/>
    <property type="match status" value="1"/>
</dbReference>
<evidence type="ECO:0000256" key="5">
    <source>
        <dbReference type="PROSITE-ProRule" id="PRU00205"/>
    </source>
</evidence>